<comment type="caution">
    <text evidence="1">The sequence shown here is derived from an EMBL/GenBank/DDBJ whole genome shotgun (WGS) entry which is preliminary data.</text>
</comment>
<dbReference type="SUPFAM" id="SSF141571">
    <property type="entry name" value="Pentapeptide repeat-like"/>
    <property type="match status" value="1"/>
</dbReference>
<dbReference type="Gene3D" id="2.160.20.80">
    <property type="entry name" value="E3 ubiquitin-protein ligase SopA"/>
    <property type="match status" value="1"/>
</dbReference>
<gene>
    <name evidence="1" type="ORF">IQ235_05000</name>
</gene>
<dbReference type="PANTHER" id="PTHR14136:SF17">
    <property type="entry name" value="BTB_POZ DOMAIN-CONTAINING PROTEIN KCTD9"/>
    <property type="match status" value="1"/>
</dbReference>
<organism evidence="1 2">
    <name type="scientific">Zarconia navalis LEGE 11467</name>
    <dbReference type="NCBI Taxonomy" id="1828826"/>
    <lineage>
        <taxon>Bacteria</taxon>
        <taxon>Bacillati</taxon>
        <taxon>Cyanobacteriota</taxon>
        <taxon>Cyanophyceae</taxon>
        <taxon>Oscillatoriophycideae</taxon>
        <taxon>Oscillatoriales</taxon>
        <taxon>Oscillatoriales incertae sedis</taxon>
        <taxon>Zarconia</taxon>
        <taxon>Zarconia navalis</taxon>
    </lineage>
</organism>
<dbReference type="PANTHER" id="PTHR14136">
    <property type="entry name" value="BTB_POZ DOMAIN-CONTAINING PROTEIN KCTD9"/>
    <property type="match status" value="1"/>
</dbReference>
<dbReference type="EMBL" id="JADEXN010000060">
    <property type="protein sequence ID" value="MBE9040149.1"/>
    <property type="molecule type" value="Genomic_DNA"/>
</dbReference>
<dbReference type="Pfam" id="PF00805">
    <property type="entry name" value="Pentapeptide"/>
    <property type="match status" value="2"/>
</dbReference>
<reference evidence="1" key="1">
    <citation type="submission" date="2020-10" db="EMBL/GenBank/DDBJ databases">
        <authorList>
            <person name="Castelo-Branco R."/>
            <person name="Eusebio N."/>
            <person name="Adriana R."/>
            <person name="Vieira A."/>
            <person name="Brugerolle De Fraissinette N."/>
            <person name="Rezende De Castro R."/>
            <person name="Schneider M.P."/>
            <person name="Vasconcelos V."/>
            <person name="Leao P.N."/>
        </authorList>
    </citation>
    <scope>NUCLEOTIDE SEQUENCE</scope>
    <source>
        <strain evidence="1">LEGE 11467</strain>
    </source>
</reference>
<keyword evidence="2" id="KW-1185">Reference proteome</keyword>
<dbReference type="RefSeq" id="WP_264320408.1">
    <property type="nucleotide sequence ID" value="NZ_JADEXN010000060.1"/>
</dbReference>
<sequence length="322" mass="36728">MVANEEHLSLLKQGVPVWNQWRKQHKKIRPDLRGVDLRGTDLRKANLSHSILFKANFFGADLQGASLDRAVLFGTNFGRANLIQTSLTNTDLFGADFTGAKLKRANLRKADLTEADFTEADLTGASLVDVQAIAANFEGATLTGACVSDWNINETTHLKDIVCEWIYLDSVITPAGKIRFRERQPQDAQKNFAPGEFIVLFQSSAEIVELIFSDGIEWTAFLDTFQQLERELKHPKILIQAFEKKSDLTFVIRLQVPEDYDREEIDRYFNKEYNLRLKTLDRATQKQSNTSEKTMNQDKREQCADLLEIAQILAKYQHSRAK</sequence>
<accession>A0A928Z842</accession>
<protein>
    <submittedName>
        <fullName evidence="1">Pentapeptide repeat-containing protein</fullName>
    </submittedName>
</protein>
<evidence type="ECO:0000313" key="1">
    <source>
        <dbReference type="EMBL" id="MBE9040149.1"/>
    </source>
</evidence>
<proteinExistence type="predicted"/>
<dbReference type="InterPro" id="IPR051082">
    <property type="entry name" value="Pentapeptide-BTB/POZ_domain"/>
</dbReference>
<name>A0A928Z842_9CYAN</name>
<evidence type="ECO:0000313" key="2">
    <source>
        <dbReference type="Proteomes" id="UP000621799"/>
    </source>
</evidence>
<dbReference type="AlphaFoldDB" id="A0A928Z842"/>
<dbReference type="InterPro" id="IPR001646">
    <property type="entry name" value="5peptide_repeat"/>
</dbReference>
<dbReference type="Proteomes" id="UP000621799">
    <property type="component" value="Unassembled WGS sequence"/>
</dbReference>